<feature type="compositionally biased region" description="Basic residues" evidence="1">
    <location>
        <begin position="376"/>
        <end position="390"/>
    </location>
</feature>
<evidence type="ECO:0000313" key="4">
    <source>
        <dbReference type="Proteomes" id="UP001281761"/>
    </source>
</evidence>
<comment type="caution">
    <text evidence="2">The sequence shown here is derived from an EMBL/GenBank/DDBJ whole genome shotgun (WGS) entry which is preliminary data.</text>
</comment>
<keyword evidence="4" id="KW-1185">Reference proteome</keyword>
<accession>A0ABQ9XTG6</accession>
<evidence type="ECO:0000313" key="2">
    <source>
        <dbReference type="EMBL" id="KAK2954770.1"/>
    </source>
</evidence>
<gene>
    <name evidence="2" type="ORF">BLNAU_10255</name>
    <name evidence="3" type="ORF">BLNAU_9926</name>
</gene>
<dbReference type="EMBL" id="JARBJD010000074">
    <property type="protein sequence ID" value="KAK2954770.1"/>
    <property type="molecule type" value="Genomic_DNA"/>
</dbReference>
<protein>
    <submittedName>
        <fullName evidence="2">Uncharacterized protein</fullName>
    </submittedName>
</protein>
<evidence type="ECO:0000256" key="1">
    <source>
        <dbReference type="SAM" id="MobiDB-lite"/>
    </source>
</evidence>
<reference evidence="2 4" key="1">
    <citation type="journal article" date="2022" name="bioRxiv">
        <title>Genomics of Preaxostyla Flagellates Illuminates Evolutionary Transitions and the Path Towards Mitochondrial Loss.</title>
        <authorList>
            <person name="Novak L.V.F."/>
            <person name="Treitli S.C."/>
            <person name="Pyrih J."/>
            <person name="Halakuc P."/>
            <person name="Pipaliya S.V."/>
            <person name="Vacek V."/>
            <person name="Brzon O."/>
            <person name="Soukal P."/>
            <person name="Eme L."/>
            <person name="Dacks J.B."/>
            <person name="Karnkowska A."/>
            <person name="Elias M."/>
            <person name="Hampl V."/>
        </authorList>
    </citation>
    <scope>NUCLEOTIDE SEQUENCE [LARGE SCALE GENOMIC DNA]</scope>
    <source>
        <strain evidence="2">NAU3</strain>
        <tissue evidence="2">Gut</tissue>
    </source>
</reference>
<dbReference type="Proteomes" id="UP001281761">
    <property type="component" value="Unassembled WGS sequence"/>
</dbReference>
<dbReference type="EMBL" id="JARBJD010000070">
    <property type="protein sequence ID" value="KAK2955197.1"/>
    <property type="molecule type" value="Genomic_DNA"/>
</dbReference>
<name>A0ABQ9XTG6_9EUKA</name>
<proteinExistence type="predicted"/>
<evidence type="ECO:0000313" key="3">
    <source>
        <dbReference type="EMBL" id="KAK2955197.1"/>
    </source>
</evidence>
<sequence length="399" mass="45355">MFPHLPRTLSELHSFISTDPSSQSPRSPHVVLLDGTVVQLSQFKLPFLNGLPRASKQRHLLAFLRGEPRGKIGKRNYLEEDESHVLERELIELISNGLTPTFKDVAAMIQVGRGAFKPILMELRRQNCLTKSHVAPFFANLQKLVDENHYSPSLMFNFDETSLISTQYVYEKKVGFSSDLVAYTVPPSLTKQSTELIPWLKVVQSAALNALVNAQAVQESFRTTGIYPMNPATVTNKLREGNDTEERRRGFPLGSNILSEESFQQAWRRYLRMPTNETAEEVEPAASISISSEIDESDRELDIFQINLRKRLQFPFGQVDQIDSSDHDQPITDLDSQLELPHEPASTLPPSHVCVKRELIHDDSEDDLAIDTIQPQKRKTSTKPPHRTRTAPKWMLDYE</sequence>
<organism evidence="2 4">
    <name type="scientific">Blattamonas nauphoetae</name>
    <dbReference type="NCBI Taxonomy" id="2049346"/>
    <lineage>
        <taxon>Eukaryota</taxon>
        <taxon>Metamonada</taxon>
        <taxon>Preaxostyla</taxon>
        <taxon>Oxymonadida</taxon>
        <taxon>Blattamonas</taxon>
    </lineage>
</organism>
<feature type="region of interest" description="Disordered" evidence="1">
    <location>
        <begin position="364"/>
        <end position="399"/>
    </location>
</feature>